<evidence type="ECO:0000313" key="5">
    <source>
        <dbReference type="EMBL" id="CAF3540542.1"/>
    </source>
</evidence>
<keyword evidence="1" id="KW-0479">Metal-binding</keyword>
<dbReference type="Proteomes" id="UP000663851">
    <property type="component" value="Unassembled WGS sequence"/>
</dbReference>
<dbReference type="EMBL" id="CAJNYD010000357">
    <property type="protein sequence ID" value="CAF3248650.1"/>
    <property type="molecule type" value="Genomic_DNA"/>
</dbReference>
<dbReference type="InterPro" id="IPR016192">
    <property type="entry name" value="APOBEC/CMP_deaminase_Zn-bd"/>
</dbReference>
<organism evidence="4 8">
    <name type="scientific">Rotaria socialis</name>
    <dbReference type="NCBI Taxonomy" id="392032"/>
    <lineage>
        <taxon>Eukaryota</taxon>
        <taxon>Metazoa</taxon>
        <taxon>Spiralia</taxon>
        <taxon>Gnathifera</taxon>
        <taxon>Rotifera</taxon>
        <taxon>Eurotatoria</taxon>
        <taxon>Bdelloidea</taxon>
        <taxon>Philodinida</taxon>
        <taxon>Philodinidae</taxon>
        <taxon>Rotaria</taxon>
    </lineage>
</organism>
<evidence type="ECO:0000259" key="3">
    <source>
        <dbReference type="Pfam" id="PF00383"/>
    </source>
</evidence>
<accession>A0A817RG24</accession>
<dbReference type="InterPro" id="IPR016193">
    <property type="entry name" value="Cytidine_deaminase-like"/>
</dbReference>
<proteinExistence type="predicted"/>
<gene>
    <name evidence="5" type="ORF">GRG538_LOCUS19738</name>
    <name evidence="6" type="ORF">HFQ381_LOCUS12593</name>
    <name evidence="4" type="ORF">LUA448_LOCUS4696</name>
    <name evidence="7" type="ORF">QYT958_LOCUS18830</name>
</gene>
<dbReference type="Proteomes" id="UP000663833">
    <property type="component" value="Unassembled WGS sequence"/>
</dbReference>
<dbReference type="GO" id="GO:0016787">
    <property type="term" value="F:hydrolase activity"/>
    <property type="evidence" value="ECO:0007669"/>
    <property type="project" value="InterPro"/>
</dbReference>
<comment type="caution">
    <text evidence="4">The sequence shown here is derived from an EMBL/GenBank/DDBJ whole genome shotgun (WGS) entry which is preliminary data.</text>
</comment>
<dbReference type="EMBL" id="CAJOBR010003023">
    <property type="protein sequence ID" value="CAF4718778.1"/>
    <property type="molecule type" value="Genomic_DNA"/>
</dbReference>
<feature type="domain" description="CMP/dCMP-type deaminase" evidence="3">
    <location>
        <begin position="22"/>
        <end position="110"/>
    </location>
</feature>
<keyword evidence="2" id="KW-0862">Zinc</keyword>
<dbReference type="Proteomes" id="UP000663872">
    <property type="component" value="Unassembled WGS sequence"/>
</dbReference>
<dbReference type="Gene3D" id="3.40.140.10">
    <property type="entry name" value="Cytidine Deaminase, domain 2"/>
    <property type="match status" value="1"/>
</dbReference>
<dbReference type="EMBL" id="CAJOBO010000765">
    <property type="protein sequence ID" value="CAF4285939.1"/>
    <property type="molecule type" value="Genomic_DNA"/>
</dbReference>
<dbReference type="PROSITE" id="PS00903">
    <property type="entry name" value="CYT_DCMP_DEAMINASES_1"/>
    <property type="match status" value="1"/>
</dbReference>
<dbReference type="Pfam" id="PF00383">
    <property type="entry name" value="dCMP_cyt_deam_1"/>
    <property type="match status" value="1"/>
</dbReference>
<dbReference type="InterPro" id="IPR002125">
    <property type="entry name" value="CMP_dCMP_dom"/>
</dbReference>
<name>A0A817RG24_9BILA</name>
<evidence type="ECO:0000313" key="6">
    <source>
        <dbReference type="EMBL" id="CAF4285939.1"/>
    </source>
</evidence>
<protein>
    <recommendedName>
        <fullName evidence="3">CMP/dCMP-type deaminase domain-containing protein</fullName>
    </recommendedName>
</protein>
<sequence length="203" mass="23389">MDNVQLLNRLFDVIEQDILPKTRAGVAQGNKIFGAAILKKSDLSTLVAEANNEIENPLWHGEVYAIKQLYTMNDRLNLPNPKDCIFLTTHEPCSLCLSAITWCGYDNFYYLFSHEDSRDVFNIPHDIKILNALFGDSEKSRPLYNRVNSFWHSHNILYMIESLDHRNEARESLGRRINDVSKIYAELSNVYQKNKGEARIPLA</sequence>
<dbReference type="EMBL" id="CAJNYT010003218">
    <property type="protein sequence ID" value="CAF3540542.1"/>
    <property type="molecule type" value="Genomic_DNA"/>
</dbReference>
<evidence type="ECO:0000313" key="4">
    <source>
        <dbReference type="EMBL" id="CAF3248650.1"/>
    </source>
</evidence>
<evidence type="ECO:0000256" key="1">
    <source>
        <dbReference type="ARBA" id="ARBA00022723"/>
    </source>
</evidence>
<dbReference type="CDD" id="cd01285">
    <property type="entry name" value="nucleoside_deaminase"/>
    <property type="match status" value="1"/>
</dbReference>
<dbReference type="AlphaFoldDB" id="A0A817RG24"/>
<dbReference type="Proteomes" id="UP000663848">
    <property type="component" value="Unassembled WGS sequence"/>
</dbReference>
<evidence type="ECO:0000256" key="2">
    <source>
        <dbReference type="ARBA" id="ARBA00022833"/>
    </source>
</evidence>
<evidence type="ECO:0000313" key="8">
    <source>
        <dbReference type="Proteomes" id="UP000663833"/>
    </source>
</evidence>
<evidence type="ECO:0000313" key="7">
    <source>
        <dbReference type="EMBL" id="CAF4718778.1"/>
    </source>
</evidence>
<reference evidence="4" key="1">
    <citation type="submission" date="2021-02" db="EMBL/GenBank/DDBJ databases">
        <authorList>
            <person name="Nowell W R."/>
        </authorList>
    </citation>
    <scope>NUCLEOTIDE SEQUENCE</scope>
</reference>
<dbReference type="GO" id="GO:0008270">
    <property type="term" value="F:zinc ion binding"/>
    <property type="evidence" value="ECO:0007669"/>
    <property type="project" value="InterPro"/>
</dbReference>
<dbReference type="SUPFAM" id="SSF53927">
    <property type="entry name" value="Cytidine deaminase-like"/>
    <property type="match status" value="1"/>
</dbReference>